<dbReference type="EC" id="2.1.1.72" evidence="1"/>
<organism evidence="13 14">
    <name type="scientific">Frigoriflavimonas asaccharolytica</name>
    <dbReference type="NCBI Taxonomy" id="2735899"/>
    <lineage>
        <taxon>Bacteria</taxon>
        <taxon>Pseudomonadati</taxon>
        <taxon>Bacteroidota</taxon>
        <taxon>Flavobacteriia</taxon>
        <taxon>Flavobacteriales</taxon>
        <taxon>Weeksellaceae</taxon>
        <taxon>Frigoriflavimonas</taxon>
    </lineage>
</organism>
<comment type="catalytic activity">
    <reaction evidence="7">
        <text>a 2'-deoxyadenosine in DNA + S-adenosyl-L-methionine = an N(6)-methyl-2'-deoxyadenosine in DNA + S-adenosyl-L-homocysteine + H(+)</text>
        <dbReference type="Rhea" id="RHEA:15197"/>
        <dbReference type="Rhea" id="RHEA-COMP:12418"/>
        <dbReference type="Rhea" id="RHEA-COMP:12419"/>
        <dbReference type="ChEBI" id="CHEBI:15378"/>
        <dbReference type="ChEBI" id="CHEBI:57856"/>
        <dbReference type="ChEBI" id="CHEBI:59789"/>
        <dbReference type="ChEBI" id="CHEBI:90615"/>
        <dbReference type="ChEBI" id="CHEBI:90616"/>
        <dbReference type="EC" id="2.1.1.72"/>
    </reaction>
</comment>
<accession>A0A8J8K7U5</accession>
<feature type="domain" description="DUF7149" evidence="11">
    <location>
        <begin position="6"/>
        <end position="243"/>
    </location>
</feature>
<dbReference type="Pfam" id="PF07669">
    <property type="entry name" value="Eco57I"/>
    <property type="match status" value="1"/>
</dbReference>
<dbReference type="PANTHER" id="PTHR33841">
    <property type="entry name" value="DNA METHYLTRANSFERASE YEEA-RELATED"/>
    <property type="match status" value="1"/>
</dbReference>
<dbReference type="Proteomes" id="UP000610746">
    <property type="component" value="Unassembled WGS sequence"/>
</dbReference>
<dbReference type="AlphaFoldDB" id="A0A8J8K7U5"/>
<dbReference type="GO" id="GO:0032259">
    <property type="term" value="P:methylation"/>
    <property type="evidence" value="ECO:0007669"/>
    <property type="project" value="UniProtKB-KW"/>
</dbReference>
<evidence type="ECO:0000256" key="6">
    <source>
        <dbReference type="ARBA" id="ARBA00023125"/>
    </source>
</evidence>
<reference evidence="13" key="1">
    <citation type="submission" date="2020-05" db="EMBL/GenBank/DDBJ databases">
        <title>Genomic Encyclopedia of Type Strains, Phase IV (KMG-V): Genome sequencing to study the core and pangenomes of soil and plant-associated prokaryotes.</title>
        <authorList>
            <person name="Whitman W."/>
        </authorList>
    </citation>
    <scope>NUCLEOTIDE SEQUENCE</scope>
    <source>
        <strain evidence="13">16F</strain>
    </source>
</reference>
<keyword evidence="4" id="KW-0949">S-adenosyl-L-methionine</keyword>
<dbReference type="InterPro" id="IPR025931">
    <property type="entry name" value="TaqI_C"/>
</dbReference>
<evidence type="ECO:0000256" key="5">
    <source>
        <dbReference type="ARBA" id="ARBA00022747"/>
    </source>
</evidence>
<sequence length="1212" mass="140846">MIYKEIKPRKALNKTFLKVKPIRSEIEVFKTNLIRLLDSTNDIESEEFHKNLVRDFLKDTYYNPNHFINTKGRNDLVIHAGNSADSAVNVIVEAKKPTNKAEMLSAKNLNTKAFQELVLYYLRERISHNNLEIKYLIATNINEWFIFDAQLFDRLFAQNKKLVSTFQDFEGGRLAEIKTDFFYKQIAEPFIAALETEIEYTYFNLQYYQKPLRNADQKDDNQLIALYKILSAEHLLKMPFTNDSNSLDKRFYSELLHIIGLTETKEGSKKLIQRNKEGERNSGSLLEDAIIQLESLDKINRLDKPSQFGKTKEERLFNVGLELSITWINRILFLKLLEAQLITYHKGDKDYSFLNFENIKNYNDLNRLFFQVLACKMEERNDDVKKAFEKVPYLNSSLFEPTEMEQVTLLISNLQEEKMMPVIASTVLKNEQGKKRTGNISTLVYLFDFLNAYDFASEGSEDIQEDNKSLINASVLGLIFEKINGYKDGSFFTPGFITMYMCRETIRKSVVQKFNETKNWNCKNLDEVYDKIEDRAEANTIVNSIKICDPAVGSGHFLVSSLNEMIAVKNDLKILQDRSGKRLKEYDVEVVNDELIVTDEDDELFEYNPTNKESQRIQETLFHEKQTIIENCLFGVDINPNSVKICRLRLWIELLKNAYYKNATELETLPNIDINIKCGNSLVSRFAIDADLKQALKKSIYNIEMYRAYVDEYRNAKSKEQKREMEKLIATIKSDFRSEISLNDPKLKKLRKASGELYLMTNQTQLFEMGKKEKAVWNKKLTQLSGDVKKLETEIDDIKANKIFENAFEWRFEFPEVLNDEGDFVGFDVVIGNPPYLQIRELPQFVQEGLKSQSFYSDIAKGSRQNLFQYFIGLSYHLNKANGLNALIYQNSFLSEETTKIARNFIFENSTILSINSFPERDIESKRVFEDAKMSVCIMIIKKEKATDFTFPLYIWKDNTMREYKKINYAKTEIIKLFNDTLKIPLISNSEKSLFLKMLSVKNKIEFTSNSGELDMTAAKLFFTSDSRYPIVIKGAQVQKYFISNNPSQGKVEFLNTDEYFSLHAKSGRMLHRLKKRIVMQRITGVDSKIRLVMTLLDENSFCANSTNYIVNDDVEVLYYLLSILNSKLINYYFKTTSTNTNVTGKELESLPLIDINKEMQQPYIEKVDQILNLKKENPDSDTSELEAEIDQLVYKLYDLSEEEIAIVEGNS</sequence>
<keyword evidence="5" id="KW-0680">Restriction system</keyword>
<gene>
    <name evidence="13" type="ORF">HNQ03_000373</name>
</gene>
<protein>
    <recommendedName>
        <fullName evidence="1">site-specific DNA-methyltransferase (adenine-specific)</fullName>
        <ecNumber evidence="1">2.1.1.72</ecNumber>
    </recommendedName>
</protein>
<evidence type="ECO:0000259" key="10">
    <source>
        <dbReference type="Pfam" id="PF12950"/>
    </source>
</evidence>
<feature type="domain" description="Type II methyltransferase M.TaqI-like" evidence="9">
    <location>
        <begin position="631"/>
        <end position="920"/>
    </location>
</feature>
<dbReference type="PRINTS" id="PR00507">
    <property type="entry name" value="N12N6MTFRASE"/>
</dbReference>
<evidence type="ECO:0000313" key="14">
    <source>
        <dbReference type="Proteomes" id="UP000610746"/>
    </source>
</evidence>
<dbReference type="PANTHER" id="PTHR33841:SF1">
    <property type="entry name" value="DNA METHYLTRANSFERASE A"/>
    <property type="match status" value="1"/>
</dbReference>
<keyword evidence="2 13" id="KW-0489">Methyltransferase</keyword>
<dbReference type="Pfam" id="PF23653">
    <property type="entry name" value="DUF7149"/>
    <property type="match status" value="1"/>
</dbReference>
<evidence type="ECO:0000256" key="2">
    <source>
        <dbReference type="ARBA" id="ARBA00022603"/>
    </source>
</evidence>
<dbReference type="InterPro" id="IPR011639">
    <property type="entry name" value="MethylTrfase_TaqI-like_dom"/>
</dbReference>
<dbReference type="InterPro" id="IPR002052">
    <property type="entry name" value="DNA_methylase_N6_adenine_CS"/>
</dbReference>
<dbReference type="InterPro" id="IPR050953">
    <property type="entry name" value="N4_N6_ade-DNA_methylase"/>
</dbReference>
<dbReference type="GO" id="GO:0009307">
    <property type="term" value="P:DNA restriction-modification system"/>
    <property type="evidence" value="ECO:0007669"/>
    <property type="project" value="UniProtKB-KW"/>
</dbReference>
<evidence type="ECO:0000313" key="13">
    <source>
        <dbReference type="EMBL" id="NRS91307.1"/>
    </source>
</evidence>
<dbReference type="InterPro" id="IPR056716">
    <property type="entry name" value="DUF7814"/>
</dbReference>
<keyword evidence="14" id="KW-1185">Reference proteome</keyword>
<feature type="coiled-coil region" evidence="8">
    <location>
        <begin position="774"/>
        <end position="801"/>
    </location>
</feature>
<dbReference type="GO" id="GO:0003677">
    <property type="term" value="F:DNA binding"/>
    <property type="evidence" value="ECO:0007669"/>
    <property type="project" value="UniProtKB-KW"/>
</dbReference>
<evidence type="ECO:0000259" key="9">
    <source>
        <dbReference type="Pfam" id="PF07669"/>
    </source>
</evidence>
<dbReference type="GO" id="GO:0009007">
    <property type="term" value="F:site-specific DNA-methyltransferase (adenine-specific) activity"/>
    <property type="evidence" value="ECO:0007669"/>
    <property type="project" value="UniProtKB-EC"/>
</dbReference>
<dbReference type="PROSITE" id="PS00092">
    <property type="entry name" value="N6_MTASE"/>
    <property type="match status" value="1"/>
</dbReference>
<evidence type="ECO:0000256" key="1">
    <source>
        <dbReference type="ARBA" id="ARBA00011900"/>
    </source>
</evidence>
<dbReference type="RefSeq" id="WP_173777941.1">
    <property type="nucleotide sequence ID" value="NZ_JABSNO010000002.1"/>
</dbReference>
<evidence type="ECO:0000256" key="3">
    <source>
        <dbReference type="ARBA" id="ARBA00022679"/>
    </source>
</evidence>
<dbReference type="Gene3D" id="3.40.50.150">
    <property type="entry name" value="Vaccinia Virus protein VP39"/>
    <property type="match status" value="1"/>
</dbReference>
<feature type="domain" description="DUF7814" evidence="12">
    <location>
        <begin position="244"/>
        <end position="471"/>
    </location>
</feature>
<evidence type="ECO:0000259" key="11">
    <source>
        <dbReference type="Pfam" id="PF23653"/>
    </source>
</evidence>
<dbReference type="SUPFAM" id="SSF53335">
    <property type="entry name" value="S-adenosyl-L-methionine-dependent methyltransferases"/>
    <property type="match status" value="1"/>
</dbReference>
<proteinExistence type="predicted"/>
<evidence type="ECO:0000256" key="4">
    <source>
        <dbReference type="ARBA" id="ARBA00022691"/>
    </source>
</evidence>
<keyword evidence="8" id="KW-0175">Coiled coil</keyword>
<name>A0A8J8K7U5_9FLAO</name>
<dbReference type="Pfam" id="PF12950">
    <property type="entry name" value="TaqI_C"/>
    <property type="match status" value="1"/>
</dbReference>
<evidence type="ECO:0000256" key="8">
    <source>
        <dbReference type="SAM" id="Coils"/>
    </source>
</evidence>
<comment type="caution">
    <text evidence="13">The sequence shown here is derived from an EMBL/GenBank/DDBJ whole genome shotgun (WGS) entry which is preliminary data.</text>
</comment>
<feature type="domain" description="TaqI-like C-terminal specificity" evidence="10">
    <location>
        <begin position="1032"/>
        <end position="1153"/>
    </location>
</feature>
<evidence type="ECO:0000256" key="7">
    <source>
        <dbReference type="ARBA" id="ARBA00047942"/>
    </source>
</evidence>
<keyword evidence="3" id="KW-0808">Transferase</keyword>
<dbReference type="InterPro" id="IPR029063">
    <property type="entry name" value="SAM-dependent_MTases_sf"/>
</dbReference>
<evidence type="ECO:0000259" key="12">
    <source>
        <dbReference type="Pfam" id="PF25120"/>
    </source>
</evidence>
<dbReference type="Pfam" id="PF25120">
    <property type="entry name" value="DUF7814"/>
    <property type="match status" value="1"/>
</dbReference>
<dbReference type="InterPro" id="IPR055573">
    <property type="entry name" value="DUF7149"/>
</dbReference>
<dbReference type="EMBL" id="JABSNO010000002">
    <property type="protein sequence ID" value="NRS91307.1"/>
    <property type="molecule type" value="Genomic_DNA"/>
</dbReference>
<keyword evidence="6" id="KW-0238">DNA-binding</keyword>